<keyword evidence="4" id="KW-0133">Cell shape</keyword>
<dbReference type="GO" id="GO:0006508">
    <property type="term" value="P:proteolysis"/>
    <property type="evidence" value="ECO:0007669"/>
    <property type="project" value="InterPro"/>
</dbReference>
<evidence type="ECO:0000256" key="2">
    <source>
        <dbReference type="ARBA" id="ARBA00022729"/>
    </source>
</evidence>
<feature type="domain" description="Peptidase S11 D-alanyl-D-alanine carboxypeptidase A N-terminal" evidence="10">
    <location>
        <begin position="60"/>
        <end position="303"/>
    </location>
</feature>
<organism evidence="11 12">
    <name type="scientific">Amphibacillus xylanus (strain ATCC 51415 / DSM 6626 / JCM 7361 / LMG 17667 / NBRC 15112 / Ep01)</name>
    <dbReference type="NCBI Taxonomy" id="698758"/>
    <lineage>
        <taxon>Bacteria</taxon>
        <taxon>Bacillati</taxon>
        <taxon>Bacillota</taxon>
        <taxon>Bacilli</taxon>
        <taxon>Bacillales</taxon>
        <taxon>Bacillaceae</taxon>
        <taxon>Amphibacillus</taxon>
    </lineage>
</organism>
<feature type="active site" description="Proton acceptor" evidence="7">
    <location>
        <position position="94"/>
    </location>
</feature>
<evidence type="ECO:0000256" key="3">
    <source>
        <dbReference type="ARBA" id="ARBA00022801"/>
    </source>
</evidence>
<accession>K0J096</accession>
<proteinExistence type="inferred from homology"/>
<dbReference type="GO" id="GO:0009252">
    <property type="term" value="P:peptidoglycan biosynthetic process"/>
    <property type="evidence" value="ECO:0007669"/>
    <property type="project" value="UniProtKB-KW"/>
</dbReference>
<keyword evidence="2" id="KW-0732">Signal</keyword>
<evidence type="ECO:0000256" key="8">
    <source>
        <dbReference type="PIRSR" id="PIRSR618044-2"/>
    </source>
</evidence>
<feature type="active site" evidence="7">
    <location>
        <position position="155"/>
    </location>
</feature>
<keyword evidence="11" id="KW-0645">Protease</keyword>
<evidence type="ECO:0000256" key="9">
    <source>
        <dbReference type="RuleBase" id="RU004016"/>
    </source>
</evidence>
<dbReference type="OrthoDB" id="9791132at2"/>
<dbReference type="SUPFAM" id="SSF56601">
    <property type="entry name" value="beta-lactamase/transpeptidase-like"/>
    <property type="match status" value="1"/>
</dbReference>
<dbReference type="Proteomes" id="UP000006294">
    <property type="component" value="Chromosome"/>
</dbReference>
<feature type="binding site" evidence="8">
    <location>
        <position position="273"/>
    </location>
    <ligand>
        <name>substrate</name>
    </ligand>
</feature>
<dbReference type="eggNOG" id="COG1686">
    <property type="taxonomic scope" value="Bacteria"/>
</dbReference>
<dbReference type="EMBL" id="AP012050">
    <property type="protein sequence ID" value="BAM48260.1"/>
    <property type="molecule type" value="Genomic_DNA"/>
</dbReference>
<protein>
    <submittedName>
        <fullName evidence="11">Putative D-alanyl-D-alanine carboxypeptidase</fullName>
        <ecNumber evidence="11">3.4.16.4</ecNumber>
    </submittedName>
</protein>
<evidence type="ECO:0000313" key="12">
    <source>
        <dbReference type="Proteomes" id="UP000006294"/>
    </source>
</evidence>
<keyword evidence="12" id="KW-1185">Reference proteome</keyword>
<keyword evidence="6" id="KW-0961">Cell wall biogenesis/degradation</keyword>
<keyword evidence="3 11" id="KW-0378">Hydrolase</keyword>
<dbReference type="GO" id="GO:0008360">
    <property type="term" value="P:regulation of cell shape"/>
    <property type="evidence" value="ECO:0007669"/>
    <property type="project" value="UniProtKB-KW"/>
</dbReference>
<dbReference type="Gene3D" id="3.40.710.10">
    <property type="entry name" value="DD-peptidase/beta-lactamase superfamily"/>
    <property type="match status" value="1"/>
</dbReference>
<dbReference type="InterPro" id="IPR018044">
    <property type="entry name" value="Peptidase_S11"/>
</dbReference>
<dbReference type="PANTHER" id="PTHR21581:SF11">
    <property type="entry name" value="D-ALANYL-D-ALANINE CARBOXYPEPTIDASE DACA"/>
    <property type="match status" value="1"/>
</dbReference>
<dbReference type="PRINTS" id="PR00725">
    <property type="entry name" value="DADACBPTASE1"/>
</dbReference>
<evidence type="ECO:0000256" key="5">
    <source>
        <dbReference type="ARBA" id="ARBA00022984"/>
    </source>
</evidence>
<dbReference type="InterPro" id="IPR012338">
    <property type="entry name" value="Beta-lactam/transpept-like"/>
</dbReference>
<dbReference type="InterPro" id="IPR001967">
    <property type="entry name" value="Peptidase_S11_N"/>
</dbReference>
<dbReference type="STRING" id="698758.AXY_21280"/>
<dbReference type="GO" id="GO:0071555">
    <property type="term" value="P:cell wall organization"/>
    <property type="evidence" value="ECO:0007669"/>
    <property type="project" value="UniProtKB-KW"/>
</dbReference>
<dbReference type="HOGENOM" id="CLU_027070_1_2_9"/>
<dbReference type="MEROPS" id="S11.001"/>
<dbReference type="PATRIC" id="fig|698758.3.peg.2138"/>
<evidence type="ECO:0000256" key="4">
    <source>
        <dbReference type="ARBA" id="ARBA00022960"/>
    </source>
</evidence>
<dbReference type="EC" id="3.4.16.4" evidence="11"/>
<dbReference type="PANTHER" id="PTHR21581">
    <property type="entry name" value="D-ALANYL-D-ALANINE CARBOXYPEPTIDASE"/>
    <property type="match status" value="1"/>
</dbReference>
<sequence>MKKRSFYLLILLISLAGILLFNSNKSQPLASQSIDIYQRTIEDRILSNQLTKRFWKLTDIDINANSVILIDGSTGHVIYEDNSDVALPTASMAKLMTELLVLEAIEAQELSWNTEVTISDYAYYISHRPGFASVDLEQDRTYTVEELFQAMAIHSANGASIALAEAVSGSEKAFVQRMNQRAYELGLNNSRFVNSTGLNNDHLGHFSSVGTIEDTNIMSARDLATLARYLINNYPVLLEITSQPQLLINDQEYQNTNLMLSNVIPYQGVDGLKTGYTDLAGFGFTGTVQRNDVRLISVVMGTESMIDRFIETEKLYDHAFSYIENLPFLNH</sequence>
<evidence type="ECO:0000256" key="6">
    <source>
        <dbReference type="ARBA" id="ARBA00023316"/>
    </source>
</evidence>
<evidence type="ECO:0000259" key="10">
    <source>
        <dbReference type="Pfam" id="PF00768"/>
    </source>
</evidence>
<feature type="active site" description="Acyl-ester intermediate" evidence="7">
    <location>
        <position position="91"/>
    </location>
</feature>
<dbReference type="KEGG" id="axl:AXY_21280"/>
<reference evidence="11 12" key="1">
    <citation type="submission" date="2011-01" db="EMBL/GenBank/DDBJ databases">
        <title>Whole genome sequence of Amphibacillus xylinus NBRC 15112.</title>
        <authorList>
            <person name="Nakazawa H."/>
            <person name="Katano Y."/>
            <person name="Nakamura S."/>
            <person name="Sasagawa M."/>
            <person name="Fukada J."/>
            <person name="Arai T."/>
            <person name="Sasakura N."/>
            <person name="Mochizuki D."/>
            <person name="Hosoyama A."/>
            <person name="Harada K."/>
            <person name="Horikawa H."/>
            <person name="Kato Y."/>
            <person name="Harada T."/>
            <person name="Sasaki K."/>
            <person name="Sekiguchi M."/>
            <person name="Hodoyama M."/>
            <person name="Nishiko R."/>
            <person name="Narita H."/>
            <person name="Hanamaki A."/>
            <person name="Hata C."/>
            <person name="Konno Y."/>
            <person name="Niimura Y."/>
            <person name="Yamazaki S."/>
            <person name="Fujita N."/>
        </authorList>
    </citation>
    <scope>NUCLEOTIDE SEQUENCE [LARGE SCALE GENOMIC DNA]</scope>
    <source>
        <strain evidence="12">ATCC 51415 / DSM 6626 / JCM 7361 / LMG 17667 / NBRC 15112 / Ep01</strain>
    </source>
</reference>
<dbReference type="AlphaFoldDB" id="K0J096"/>
<dbReference type="GO" id="GO:0009002">
    <property type="term" value="F:serine-type D-Ala-D-Ala carboxypeptidase activity"/>
    <property type="evidence" value="ECO:0007669"/>
    <property type="project" value="UniProtKB-EC"/>
</dbReference>
<keyword evidence="11" id="KW-0121">Carboxypeptidase</keyword>
<evidence type="ECO:0000256" key="7">
    <source>
        <dbReference type="PIRSR" id="PIRSR618044-1"/>
    </source>
</evidence>
<keyword evidence="5" id="KW-0573">Peptidoglycan synthesis</keyword>
<name>K0J096_AMPXN</name>
<gene>
    <name evidence="11" type="ordered locus">AXY_21280</name>
</gene>
<evidence type="ECO:0000313" key="11">
    <source>
        <dbReference type="EMBL" id="BAM48260.1"/>
    </source>
</evidence>
<dbReference type="Pfam" id="PF00768">
    <property type="entry name" value="Peptidase_S11"/>
    <property type="match status" value="1"/>
</dbReference>
<dbReference type="RefSeq" id="WP_015010845.1">
    <property type="nucleotide sequence ID" value="NC_018704.1"/>
</dbReference>
<comment type="similarity">
    <text evidence="1 9">Belongs to the peptidase S11 family.</text>
</comment>
<evidence type="ECO:0000256" key="1">
    <source>
        <dbReference type="ARBA" id="ARBA00007164"/>
    </source>
</evidence>